<dbReference type="InterPro" id="IPR050238">
    <property type="entry name" value="DNA_Rep/Repair_Clamp_Loader"/>
</dbReference>
<dbReference type="Pfam" id="PF13177">
    <property type="entry name" value="DNA_pol3_delta2"/>
    <property type="match status" value="1"/>
</dbReference>
<keyword evidence="2" id="KW-1185">Reference proteome</keyword>
<gene>
    <name evidence="1" type="ORF">C0J00_02325</name>
</gene>
<dbReference type="NCBIfam" id="NF005581">
    <property type="entry name" value="PRK07276.1"/>
    <property type="match status" value="1"/>
</dbReference>
<dbReference type="OrthoDB" id="9810148at2"/>
<dbReference type="Gene3D" id="3.40.50.300">
    <property type="entry name" value="P-loop containing nucleotide triphosphate hydrolases"/>
    <property type="match status" value="1"/>
</dbReference>
<dbReference type="RefSeq" id="WP_104967386.1">
    <property type="nucleotide sequence ID" value="NZ_CP025536.1"/>
</dbReference>
<reference evidence="1 2" key="2">
    <citation type="submission" date="2018-02" db="EMBL/GenBank/DDBJ databases">
        <title>Whole genome sequencing analysis of Streptococcus pluranimalium isolated from cattle infected mastitis in China.</title>
        <authorList>
            <person name="Zhang J.-R."/>
            <person name="Hu G.-Z."/>
        </authorList>
    </citation>
    <scope>NUCLEOTIDE SEQUENCE [LARGE SCALE GENOMIC DNA]</scope>
    <source>
        <strain evidence="1 2">TH11417</strain>
    </source>
</reference>
<dbReference type="GO" id="GO:0003887">
    <property type="term" value="F:DNA-directed DNA polymerase activity"/>
    <property type="evidence" value="ECO:0007669"/>
    <property type="project" value="UniProtKB-EC"/>
</dbReference>
<dbReference type="EC" id="2.7.7.7" evidence="1"/>
<dbReference type="InterPro" id="IPR027417">
    <property type="entry name" value="P-loop_NTPase"/>
</dbReference>
<evidence type="ECO:0000313" key="1">
    <source>
        <dbReference type="EMBL" id="AUW96045.1"/>
    </source>
</evidence>
<dbReference type="SUPFAM" id="SSF52540">
    <property type="entry name" value="P-loop containing nucleoside triphosphate hydrolases"/>
    <property type="match status" value="1"/>
</dbReference>
<sequence length="299" mass="33921">MPKNPLTNVLEQQQPQLLQEMQRILKNNKRSHAYLFTGGFASWEMAIWMTQYQFCEDFDGLEPCGKCRSCRLIAEDDFADLAILEPTNGFIKTDDVRALLSRFSSSSYEGKDQVVIIRGADKMHVNAANSLLKVMEEPQSHIYLILLVEDENQLLATIKSRCQQFHFRKNQEVIKLDLEQKGLFRSQAGLLADVASSVSEARSLAQDANILNALQTLERFVGLLLTDKGKAYLEISRLASQLTDKDSQALAFQLLVSLLGQDLKNPKALDYLDRLILARKMWQANVSFQNALEYMILQA</sequence>
<dbReference type="GO" id="GO:0006261">
    <property type="term" value="P:DNA-templated DNA replication"/>
    <property type="evidence" value="ECO:0007669"/>
    <property type="project" value="TreeGrafter"/>
</dbReference>
<protein>
    <submittedName>
        <fullName evidence="1">DNA polymerase III subunit delta</fullName>
        <ecNumber evidence="1">2.7.7.7</ecNumber>
    </submittedName>
</protein>
<dbReference type="PANTHER" id="PTHR11669:SF8">
    <property type="entry name" value="DNA POLYMERASE III SUBUNIT DELTA"/>
    <property type="match status" value="1"/>
</dbReference>
<proteinExistence type="predicted"/>
<dbReference type="AlphaFoldDB" id="A0A2L0D2L2"/>
<name>A0A2L0D2L2_9STRE</name>
<dbReference type="PANTHER" id="PTHR11669">
    <property type="entry name" value="REPLICATION FACTOR C / DNA POLYMERASE III GAMMA-TAU SUBUNIT"/>
    <property type="match status" value="1"/>
</dbReference>
<organism evidence="1 2">
    <name type="scientific">Streptococcus pluranimalium</name>
    <dbReference type="NCBI Taxonomy" id="82348"/>
    <lineage>
        <taxon>Bacteria</taxon>
        <taxon>Bacillati</taxon>
        <taxon>Bacillota</taxon>
        <taxon>Bacilli</taxon>
        <taxon>Lactobacillales</taxon>
        <taxon>Streptococcaceae</taxon>
        <taxon>Streptococcus</taxon>
    </lineage>
</organism>
<dbReference type="GeneID" id="98392747"/>
<dbReference type="EMBL" id="CP025536">
    <property type="protein sequence ID" value="AUW96045.1"/>
    <property type="molecule type" value="Genomic_DNA"/>
</dbReference>
<accession>A0A2L0D2L2</accession>
<dbReference type="KEGG" id="splr:C0J00_02325"/>
<evidence type="ECO:0000313" key="2">
    <source>
        <dbReference type="Proteomes" id="UP000238956"/>
    </source>
</evidence>
<reference evidence="1 2" key="1">
    <citation type="submission" date="2017-12" db="EMBL/GenBank/DDBJ databases">
        <authorList>
            <person name="Hurst M.R.H."/>
        </authorList>
    </citation>
    <scope>NUCLEOTIDE SEQUENCE [LARGE SCALE GENOMIC DNA]</scope>
    <source>
        <strain evidence="1 2">TH11417</strain>
    </source>
</reference>
<keyword evidence="1" id="KW-0808">Transferase</keyword>
<keyword evidence="1" id="KW-0548">Nucleotidyltransferase</keyword>
<dbReference type="Proteomes" id="UP000238956">
    <property type="component" value="Chromosome"/>
</dbReference>